<proteinExistence type="predicted"/>
<feature type="domain" description="Acyl-CoA thioesterase-like C-terminal" evidence="3">
    <location>
        <begin position="363"/>
        <end position="492"/>
    </location>
</feature>
<feature type="domain" description="Acyl-CoA thioesterase-like N-terminal HotDog" evidence="2">
    <location>
        <begin position="246"/>
        <end position="336"/>
    </location>
</feature>
<dbReference type="Pfam" id="PF13622">
    <property type="entry name" value="4HBT_3"/>
    <property type="match status" value="1"/>
</dbReference>
<evidence type="ECO:0000313" key="5">
    <source>
        <dbReference type="Proteomes" id="UP000754710"/>
    </source>
</evidence>
<dbReference type="InterPro" id="IPR049450">
    <property type="entry name" value="ACOT8-like_C"/>
</dbReference>
<comment type="caution">
    <text evidence="4">The sequence shown here is derived from an EMBL/GenBank/DDBJ whole genome shotgun (WGS) entry which is preliminary data.</text>
</comment>
<name>A0ABS7RK04_9ACTN</name>
<dbReference type="InterPro" id="IPR049449">
    <property type="entry name" value="TesB_ACOT8-like_N"/>
</dbReference>
<reference evidence="4 5" key="1">
    <citation type="submission" date="2021-08" db="EMBL/GenBank/DDBJ databases">
        <title>Nocardioides bacterium WL0053 sp. nov., isolated from the sediment.</title>
        <authorList>
            <person name="Wang L."/>
            <person name="Zhang D."/>
            <person name="Zhang A."/>
        </authorList>
    </citation>
    <scope>NUCLEOTIDE SEQUENCE [LARGE SCALE GENOMIC DNA]</scope>
    <source>
        <strain evidence="4 5">WL0053</strain>
    </source>
</reference>
<dbReference type="PANTHER" id="PTHR38110:SF1">
    <property type="entry name" value="THIOESTERASE DOMAIN-CONTAINING PROTEIN"/>
    <property type="match status" value="1"/>
</dbReference>
<sequence>MPLAEVFANGCTGYVLVRPRCAGTFALRRHARPFSSGSSAHGPAAVPQDAHCRSRQRLPGLGAGPDLHGGDPAGPPSDQRRVRRGRGGAHRRPRPAGDRPVPLQAGPLRARRGPAHRAALGAAGALPLLGGARGAGGGGARGVRGGDPEQHRRPLRDRAPGGAAGAGPRAAWAPRLILGVRCARGPVADRSRTGRGPVGPVVRRTASLSGVTTTEQKPERTESEFDRGIALRRREDDARTYDGDLDGGWKVGEGINGGLLLALAGNALRQTFLDDDHPDPISVSAYYLSASRAGAATLHTDVVRRGRTMSTGTVALCQPDDAGQPVERVRALATYGDLTSLPEQVHTTAAAPVLPDPERCIGTDLAPPDFRANAPLLDRFDLRLDPDTVGWALGKPSGRGRIQGWLRLADGREPDPLSLLLALDALPPVTFDLGLPGWAPTLELTAHVRAVPAPGWLKVVHATRNYAGGLLEEDAEVWDSTGRLVAQSRQLARAPRP</sequence>
<keyword evidence="5" id="KW-1185">Reference proteome</keyword>
<protein>
    <submittedName>
        <fullName evidence="4">Thioesterase family protein</fullName>
    </submittedName>
</protein>
<feature type="region of interest" description="Disordered" evidence="1">
    <location>
        <begin position="135"/>
        <end position="169"/>
    </location>
</feature>
<accession>A0ABS7RK04</accession>
<dbReference type="InterPro" id="IPR042171">
    <property type="entry name" value="Acyl-CoA_hotdog"/>
</dbReference>
<dbReference type="InterPro" id="IPR029069">
    <property type="entry name" value="HotDog_dom_sf"/>
</dbReference>
<organism evidence="4 5">
    <name type="scientific">Nocardioides jiangsuensis</name>
    <dbReference type="NCBI Taxonomy" id="2866161"/>
    <lineage>
        <taxon>Bacteria</taxon>
        <taxon>Bacillati</taxon>
        <taxon>Actinomycetota</taxon>
        <taxon>Actinomycetes</taxon>
        <taxon>Propionibacteriales</taxon>
        <taxon>Nocardioidaceae</taxon>
        <taxon>Nocardioides</taxon>
    </lineage>
</organism>
<evidence type="ECO:0000259" key="3">
    <source>
        <dbReference type="Pfam" id="PF20789"/>
    </source>
</evidence>
<dbReference type="Gene3D" id="2.40.160.210">
    <property type="entry name" value="Acyl-CoA thioesterase, double hotdog domain"/>
    <property type="match status" value="1"/>
</dbReference>
<dbReference type="Proteomes" id="UP000754710">
    <property type="component" value="Unassembled WGS sequence"/>
</dbReference>
<dbReference type="SUPFAM" id="SSF54637">
    <property type="entry name" value="Thioesterase/thiol ester dehydrase-isomerase"/>
    <property type="match status" value="2"/>
</dbReference>
<dbReference type="EMBL" id="JAIEZQ010000002">
    <property type="protein sequence ID" value="MBY9075378.1"/>
    <property type="molecule type" value="Genomic_DNA"/>
</dbReference>
<feature type="compositionally biased region" description="Basic and acidic residues" evidence="1">
    <location>
        <begin position="144"/>
        <end position="159"/>
    </location>
</feature>
<gene>
    <name evidence="4" type="ORF">K1X13_11160</name>
</gene>
<dbReference type="PANTHER" id="PTHR38110">
    <property type="entry name" value="CHROMOSOME 23, WHOLE GENOME SHOTGUN SEQUENCE"/>
    <property type="match status" value="1"/>
</dbReference>
<feature type="region of interest" description="Disordered" evidence="1">
    <location>
        <begin position="33"/>
        <end position="116"/>
    </location>
</feature>
<feature type="compositionally biased region" description="Basic residues" evidence="1">
    <location>
        <begin position="81"/>
        <end position="94"/>
    </location>
</feature>
<dbReference type="InterPro" id="IPR052389">
    <property type="entry name" value="Sec_Metab_Biosynth-Assoc"/>
</dbReference>
<evidence type="ECO:0000256" key="1">
    <source>
        <dbReference type="SAM" id="MobiDB-lite"/>
    </source>
</evidence>
<evidence type="ECO:0000259" key="2">
    <source>
        <dbReference type="Pfam" id="PF13622"/>
    </source>
</evidence>
<evidence type="ECO:0000313" key="4">
    <source>
        <dbReference type="EMBL" id="MBY9075378.1"/>
    </source>
</evidence>
<dbReference type="Pfam" id="PF20789">
    <property type="entry name" value="4HBT_3C"/>
    <property type="match status" value="1"/>
</dbReference>